<organism evidence="2 3">
    <name type="scientific">Meloidogyne floridensis</name>
    <dbReference type="NCBI Taxonomy" id="298350"/>
    <lineage>
        <taxon>Eukaryota</taxon>
        <taxon>Metazoa</taxon>
        <taxon>Ecdysozoa</taxon>
        <taxon>Nematoda</taxon>
        <taxon>Chromadorea</taxon>
        <taxon>Rhabditida</taxon>
        <taxon>Tylenchina</taxon>
        <taxon>Tylenchomorpha</taxon>
        <taxon>Tylenchoidea</taxon>
        <taxon>Meloidogynidae</taxon>
        <taxon>Meloidogyninae</taxon>
        <taxon>Meloidogyne</taxon>
    </lineage>
</organism>
<dbReference type="InterPro" id="IPR037919">
    <property type="entry name" value="OGT"/>
</dbReference>
<feature type="repeat" description="TPR" evidence="1">
    <location>
        <begin position="33"/>
        <end position="66"/>
    </location>
</feature>
<sequence>MLSPFTSSFHYIFKFFRAVSSYLRALALNPKHAVVHGNLACVYYGQGHLDLAIETYKRAIELQPTFSDAYCNLANALKESGLLIEAD</sequence>
<reference evidence="3" key="1">
    <citation type="submission" date="2022-11" db="UniProtKB">
        <authorList>
            <consortium name="WormBaseParasite"/>
        </authorList>
    </citation>
    <scope>IDENTIFICATION</scope>
</reference>
<dbReference type="Proteomes" id="UP000887560">
    <property type="component" value="Unplaced"/>
</dbReference>
<evidence type="ECO:0000313" key="3">
    <source>
        <dbReference type="WBParaSite" id="scf7180000422802.g9633"/>
    </source>
</evidence>
<name>A0A915P676_9BILA</name>
<dbReference type="PROSITE" id="PS50293">
    <property type="entry name" value="TPR_REGION"/>
    <property type="match status" value="1"/>
</dbReference>
<dbReference type="PANTHER" id="PTHR44366:SF1">
    <property type="entry name" value="UDP-N-ACETYLGLUCOSAMINE--PEPTIDE N-ACETYLGLUCOSAMINYLTRANSFERASE 110 KDA SUBUNIT"/>
    <property type="match status" value="1"/>
</dbReference>
<dbReference type="PROSITE" id="PS50005">
    <property type="entry name" value="TPR"/>
    <property type="match status" value="1"/>
</dbReference>
<evidence type="ECO:0000256" key="1">
    <source>
        <dbReference type="PROSITE-ProRule" id="PRU00339"/>
    </source>
</evidence>
<dbReference type="Gene3D" id="1.25.40.10">
    <property type="entry name" value="Tetratricopeptide repeat domain"/>
    <property type="match status" value="1"/>
</dbReference>
<dbReference type="SUPFAM" id="SSF48452">
    <property type="entry name" value="TPR-like"/>
    <property type="match status" value="1"/>
</dbReference>
<dbReference type="GO" id="GO:0006493">
    <property type="term" value="P:protein O-linked glycosylation"/>
    <property type="evidence" value="ECO:0007669"/>
    <property type="project" value="InterPro"/>
</dbReference>
<dbReference type="InterPro" id="IPR011990">
    <property type="entry name" value="TPR-like_helical_dom_sf"/>
</dbReference>
<dbReference type="SMART" id="SM00028">
    <property type="entry name" value="TPR"/>
    <property type="match status" value="1"/>
</dbReference>
<accession>A0A915P676</accession>
<dbReference type="WBParaSite" id="scf7180000422802.g9633">
    <property type="protein sequence ID" value="scf7180000422802.g9633"/>
    <property type="gene ID" value="scf7180000422802.g9633"/>
</dbReference>
<evidence type="ECO:0000313" key="2">
    <source>
        <dbReference type="Proteomes" id="UP000887560"/>
    </source>
</evidence>
<protein>
    <submittedName>
        <fullName evidence="3">Protein O-GlcNAc transferase</fullName>
    </submittedName>
</protein>
<keyword evidence="2" id="KW-1185">Reference proteome</keyword>
<dbReference type="AlphaFoldDB" id="A0A915P676"/>
<dbReference type="PANTHER" id="PTHR44366">
    <property type="entry name" value="UDP-N-ACETYLGLUCOSAMINE--PEPTIDE N-ACETYLGLUCOSAMINYLTRANSFERASE 110 KDA SUBUNIT"/>
    <property type="match status" value="1"/>
</dbReference>
<keyword evidence="1" id="KW-0802">TPR repeat</keyword>
<dbReference type="InterPro" id="IPR019734">
    <property type="entry name" value="TPR_rpt"/>
</dbReference>
<proteinExistence type="predicted"/>
<dbReference type="GO" id="GO:0097363">
    <property type="term" value="F:protein O-acetylglucosaminyltransferase activity"/>
    <property type="evidence" value="ECO:0007669"/>
    <property type="project" value="TreeGrafter"/>
</dbReference>
<dbReference type="Pfam" id="PF13414">
    <property type="entry name" value="TPR_11"/>
    <property type="match status" value="1"/>
</dbReference>